<dbReference type="EC" id="4.3.1.2" evidence="6"/>
<dbReference type="Proteomes" id="UP000191153">
    <property type="component" value="Unassembled WGS sequence"/>
</dbReference>
<accession>A0A1T4JTK4</accession>
<dbReference type="OrthoDB" id="8630262at2"/>
<dbReference type="NCBIfam" id="TIGR01502">
    <property type="entry name" value="B_methylAsp_ase"/>
    <property type="match status" value="1"/>
</dbReference>
<dbReference type="SFLD" id="SFLDF00007">
    <property type="entry name" value="methylaspartate_ammonia-lyase"/>
    <property type="match status" value="1"/>
</dbReference>
<evidence type="ECO:0000256" key="6">
    <source>
        <dbReference type="ARBA" id="ARBA00012993"/>
    </source>
</evidence>
<keyword evidence="7 13" id="KW-0479">Metal-binding</keyword>
<dbReference type="GO" id="GO:0019553">
    <property type="term" value="P:L-glutamate catabolic process via L-citramalate"/>
    <property type="evidence" value="ECO:0007669"/>
    <property type="project" value="UniProtKB-UniPathway"/>
</dbReference>
<gene>
    <name evidence="16" type="ORF">SAMN02745174_00059</name>
</gene>
<comment type="subunit">
    <text evidence="5">Homodimer.</text>
</comment>
<evidence type="ECO:0000256" key="11">
    <source>
        <dbReference type="PIRSR" id="PIRSR017107-2"/>
    </source>
</evidence>
<dbReference type="SFLD" id="SFLDS00001">
    <property type="entry name" value="Enolase"/>
    <property type="match status" value="1"/>
</dbReference>
<evidence type="ECO:0000256" key="7">
    <source>
        <dbReference type="ARBA" id="ARBA00022723"/>
    </source>
</evidence>
<comment type="pathway">
    <text evidence="3">Amino-acid degradation; L-glutamate degradation via mesaconate pathway; acetate and pyruvate from L-glutamate: step 2/4.</text>
</comment>
<dbReference type="UniPathway" id="UPA00561">
    <property type="reaction ID" value="UER00618"/>
</dbReference>
<feature type="active site" description="Proton acceptor" evidence="10">
    <location>
        <position position="331"/>
    </location>
</feature>
<dbReference type="InterPro" id="IPR022665">
    <property type="entry name" value="MeAsp_NH4-lyase_N"/>
</dbReference>
<evidence type="ECO:0000256" key="5">
    <source>
        <dbReference type="ARBA" id="ARBA00011738"/>
    </source>
</evidence>
<feature type="binding site" evidence="11">
    <location>
        <position position="172"/>
    </location>
    <ligand>
        <name>(2S,3S)-3-methyl-L-aspartate</name>
        <dbReference type="ChEBI" id="CHEBI:58724"/>
    </ligand>
</feature>
<evidence type="ECO:0000256" key="10">
    <source>
        <dbReference type="PIRSR" id="PIRSR017107-1"/>
    </source>
</evidence>
<dbReference type="STRING" id="180163.SAMN02745174_00059"/>
<evidence type="ECO:0000256" key="9">
    <source>
        <dbReference type="ARBA" id="ARBA00023239"/>
    </source>
</evidence>
<feature type="domain" description="Methylaspartate ammonia-lyase C-terminal" evidence="15">
    <location>
        <begin position="165"/>
        <end position="410"/>
    </location>
</feature>
<dbReference type="PANTHER" id="PTHR48073:SF2">
    <property type="entry name" value="O-SUCCINYLBENZOATE SYNTHASE"/>
    <property type="match status" value="1"/>
</dbReference>
<dbReference type="SFLD" id="SFLDG00151">
    <property type="entry name" value="methylaspartate_ammonia-lyase"/>
    <property type="match status" value="1"/>
</dbReference>
<dbReference type="Gene3D" id="3.30.390.10">
    <property type="entry name" value="Enolase-like, N-terminal domain"/>
    <property type="match status" value="1"/>
</dbReference>
<dbReference type="Pfam" id="PF05034">
    <property type="entry name" value="MAAL_N"/>
    <property type="match status" value="1"/>
</dbReference>
<feature type="binding site" evidence="11">
    <location>
        <position position="329"/>
    </location>
    <ligand>
        <name>(2S,3S)-3-methyl-L-aspartate</name>
        <dbReference type="ChEBI" id="CHEBI:58724"/>
    </ligand>
</feature>
<comment type="cofactor">
    <cofactor evidence="2 13">
        <name>Mg(2+)</name>
        <dbReference type="ChEBI" id="CHEBI:18420"/>
    </cofactor>
</comment>
<dbReference type="SUPFAM" id="SSF54826">
    <property type="entry name" value="Enolase N-terminal domain-like"/>
    <property type="match status" value="1"/>
</dbReference>
<dbReference type="EMBL" id="FUWX01000004">
    <property type="protein sequence ID" value="SJZ33471.1"/>
    <property type="molecule type" value="Genomic_DNA"/>
</dbReference>
<feature type="binding site" evidence="13">
    <location>
        <position position="273"/>
    </location>
    <ligand>
        <name>Mg(2+)</name>
        <dbReference type="ChEBI" id="CHEBI:18420"/>
    </ligand>
</feature>
<evidence type="ECO:0000256" key="13">
    <source>
        <dbReference type="PIRSR" id="PIRSR017107-4"/>
    </source>
</evidence>
<evidence type="ECO:0000256" key="12">
    <source>
        <dbReference type="PIRSR" id="PIRSR017107-3"/>
    </source>
</evidence>
<dbReference type="GO" id="GO:0050096">
    <property type="term" value="F:methylaspartate ammonia-lyase activity"/>
    <property type="evidence" value="ECO:0007669"/>
    <property type="project" value="UniProtKB-EC"/>
</dbReference>
<evidence type="ECO:0000256" key="3">
    <source>
        <dbReference type="ARBA" id="ARBA00004675"/>
    </source>
</evidence>
<dbReference type="GO" id="GO:0046872">
    <property type="term" value="F:metal ion binding"/>
    <property type="evidence" value="ECO:0007669"/>
    <property type="project" value="UniProtKB-KW"/>
</dbReference>
<evidence type="ECO:0000259" key="14">
    <source>
        <dbReference type="Pfam" id="PF05034"/>
    </source>
</evidence>
<feature type="binding site" evidence="13">
    <location>
        <position position="307"/>
    </location>
    <ligand>
        <name>Mg(2+)</name>
        <dbReference type="ChEBI" id="CHEBI:18420"/>
    </ligand>
</feature>
<name>A0A1T4JTK4_9FUSO</name>
<proteinExistence type="inferred from homology"/>
<dbReference type="PIRSF" id="PIRSF017107">
    <property type="entry name" value="MAL"/>
    <property type="match status" value="1"/>
</dbReference>
<dbReference type="InterPro" id="IPR029017">
    <property type="entry name" value="Enolase-like_N"/>
</dbReference>
<feature type="domain" description="Methylaspartate ammonia-lyase N-terminal" evidence="14">
    <location>
        <begin position="1"/>
        <end position="159"/>
    </location>
</feature>
<keyword evidence="8 13" id="KW-0460">Magnesium</keyword>
<reference evidence="16 17" key="1">
    <citation type="submission" date="2017-02" db="EMBL/GenBank/DDBJ databases">
        <authorList>
            <person name="Peterson S.W."/>
        </authorList>
    </citation>
    <scope>NUCLEOTIDE SEQUENCE [LARGE SCALE GENOMIC DNA]</scope>
    <source>
        <strain evidence="16 17">ATCC 700028</strain>
    </source>
</reference>
<evidence type="ECO:0000256" key="2">
    <source>
        <dbReference type="ARBA" id="ARBA00001946"/>
    </source>
</evidence>
<feature type="site" description="Transition state stabilizer" evidence="12">
    <location>
        <position position="194"/>
    </location>
</feature>
<evidence type="ECO:0000256" key="4">
    <source>
        <dbReference type="ARBA" id="ARBA00009954"/>
    </source>
</evidence>
<comment type="catalytic activity">
    <reaction evidence="1">
        <text>(2S,3S)-3-methyl-L-aspartate = mesaconate + NH4(+)</text>
        <dbReference type="Rhea" id="RHEA:12829"/>
        <dbReference type="ChEBI" id="CHEBI:28938"/>
        <dbReference type="ChEBI" id="CHEBI:36986"/>
        <dbReference type="ChEBI" id="CHEBI:58724"/>
        <dbReference type="EC" id="4.3.1.2"/>
    </reaction>
</comment>
<evidence type="ECO:0000256" key="8">
    <source>
        <dbReference type="ARBA" id="ARBA00022842"/>
    </source>
</evidence>
<organism evidence="16 17">
    <name type="scientific">Cetobacterium ceti</name>
    <dbReference type="NCBI Taxonomy" id="180163"/>
    <lineage>
        <taxon>Bacteria</taxon>
        <taxon>Fusobacteriati</taxon>
        <taxon>Fusobacteriota</taxon>
        <taxon>Fusobacteriia</taxon>
        <taxon>Fusobacteriales</taxon>
        <taxon>Fusobacteriaceae</taxon>
        <taxon>Cetobacterium</taxon>
    </lineage>
</organism>
<keyword evidence="9 16" id="KW-0456">Lyase</keyword>
<comment type="similarity">
    <text evidence="4">Belongs to the methylaspartate ammonia-lyase family.</text>
</comment>
<dbReference type="CDD" id="cd03314">
    <property type="entry name" value="MAL"/>
    <property type="match status" value="1"/>
</dbReference>
<protein>
    <recommendedName>
        <fullName evidence="6">methylaspartate ammonia-lyase</fullName>
        <ecNumber evidence="6">4.3.1.2</ecNumber>
    </recommendedName>
</protein>
<dbReference type="InterPro" id="IPR006395">
    <property type="entry name" value="Me_Asp_am_lyase"/>
</dbReference>
<evidence type="ECO:0000259" key="15">
    <source>
        <dbReference type="Pfam" id="PF07476"/>
    </source>
</evidence>
<evidence type="ECO:0000313" key="16">
    <source>
        <dbReference type="EMBL" id="SJZ33471.1"/>
    </source>
</evidence>
<dbReference type="PANTHER" id="PTHR48073">
    <property type="entry name" value="O-SUCCINYLBENZOATE SYNTHASE-RELATED"/>
    <property type="match status" value="1"/>
</dbReference>
<dbReference type="RefSeq" id="WP_078692613.1">
    <property type="nucleotide sequence ID" value="NZ_FUWX01000004.1"/>
</dbReference>
<keyword evidence="17" id="KW-1185">Reference proteome</keyword>
<feature type="binding site" evidence="13">
    <location>
        <position position="238"/>
    </location>
    <ligand>
        <name>Mg(2+)</name>
        <dbReference type="ChEBI" id="CHEBI:18420"/>
    </ligand>
</feature>
<dbReference type="InterPro" id="IPR022662">
    <property type="entry name" value="MeAsp_NH4-lyase_C"/>
</dbReference>
<dbReference type="InterPro" id="IPR036849">
    <property type="entry name" value="Enolase-like_C_sf"/>
</dbReference>
<evidence type="ECO:0000256" key="1">
    <source>
        <dbReference type="ARBA" id="ARBA00000789"/>
    </source>
</evidence>
<dbReference type="AlphaFoldDB" id="A0A1T4JTK4"/>
<dbReference type="Pfam" id="PF07476">
    <property type="entry name" value="MAAL_C"/>
    <property type="match status" value="1"/>
</dbReference>
<dbReference type="SUPFAM" id="SSF51604">
    <property type="entry name" value="Enolase C-terminal domain-like"/>
    <property type="match status" value="1"/>
</dbReference>
<dbReference type="Gene3D" id="3.20.20.120">
    <property type="entry name" value="Enolase-like C-terminal domain"/>
    <property type="match status" value="1"/>
</dbReference>
<evidence type="ECO:0000313" key="17">
    <source>
        <dbReference type="Proteomes" id="UP000191153"/>
    </source>
</evidence>
<sequence length="416" mass="45530">MKIIDVVCSAGKTGFYFDDQRAIKKGAGHNGFAYVGEPVTEGFATIRQAGESISVQLILEDGQVAFGDCAAVQYSGAGGRDPLFIAKDFIPLIEKEIAPKLIGRELDNFKSLAEEFDRMQVNGKRLHTAIRYGITQSLLDAVAKARKVTMAEVIQKDYNTGIEITKRPIFTQSGDNRYENADKMIIKTADVLPHALINNVEEKLGLNGEKLVEYVTWLRDRIIELRSDEDYAPILHIDVYGTIGAAFDCDTKKMADYLAVLAETAKPFKLRIEGPMDVEDGPKQIEALAALTAEVDARGIEVELVADEWCNTFEDIKAFADAKAGHVVQIKTPDLGGVNNIADAILYCNKVGIGSYCGGTCNETNRSAEVTTNIGMACGALQVLAKPGMGVDEGYMIVFNEMSRVEALVNRRKRNN</sequence>